<sequence length="173" mass="19272">MIISMLLLILMFNLTGNLFSGSGVKDESIDKLVPTDAMLTSIVTHAYTLERVGRGWRFLRALKDGNNDDLADNDNGGERTANKNTETSDNEIDNQELTDNVFAWQEALLEPIGEATLAGATQVNVWLAGESAPRHYLFFQVGADMLVQYPAQGAELYKVTNKTWSELFFEESF</sequence>
<keyword evidence="3" id="KW-1185">Reference proteome</keyword>
<dbReference type="Proteomes" id="UP001461163">
    <property type="component" value="Unassembled WGS sequence"/>
</dbReference>
<evidence type="ECO:0000313" key="3">
    <source>
        <dbReference type="Proteomes" id="UP001461163"/>
    </source>
</evidence>
<feature type="region of interest" description="Disordered" evidence="1">
    <location>
        <begin position="69"/>
        <end position="88"/>
    </location>
</feature>
<organism evidence="2 3">
    <name type="scientific">Paraglaciecola mesophila</name>
    <dbReference type="NCBI Taxonomy" id="197222"/>
    <lineage>
        <taxon>Bacteria</taxon>
        <taxon>Pseudomonadati</taxon>
        <taxon>Pseudomonadota</taxon>
        <taxon>Gammaproteobacteria</taxon>
        <taxon>Alteromonadales</taxon>
        <taxon>Alteromonadaceae</taxon>
        <taxon>Paraglaciecola</taxon>
    </lineage>
</organism>
<gene>
    <name evidence="2" type="ORF">WNY77_13805</name>
</gene>
<dbReference type="EMBL" id="JBBMQS010000008">
    <property type="protein sequence ID" value="MEM5498477.1"/>
    <property type="molecule type" value="Genomic_DNA"/>
</dbReference>
<evidence type="ECO:0000313" key="2">
    <source>
        <dbReference type="EMBL" id="MEM5498477.1"/>
    </source>
</evidence>
<protein>
    <recommendedName>
        <fullName evidence="4">DUF4340 domain-containing protein</fullName>
    </recommendedName>
</protein>
<evidence type="ECO:0008006" key="4">
    <source>
        <dbReference type="Google" id="ProtNLM"/>
    </source>
</evidence>
<proteinExistence type="predicted"/>
<accession>A0ABU9SXA3</accession>
<comment type="caution">
    <text evidence="2">The sequence shown here is derived from an EMBL/GenBank/DDBJ whole genome shotgun (WGS) entry which is preliminary data.</text>
</comment>
<evidence type="ECO:0000256" key="1">
    <source>
        <dbReference type="SAM" id="MobiDB-lite"/>
    </source>
</evidence>
<name>A0ABU9SXA3_9ALTE</name>
<reference evidence="2 3" key="1">
    <citation type="submission" date="2024-03" db="EMBL/GenBank/DDBJ databases">
        <title>Community enrichment and isolation of bacterial strains for fucoidan degradation.</title>
        <authorList>
            <person name="Sichert A."/>
        </authorList>
    </citation>
    <scope>NUCLEOTIDE SEQUENCE [LARGE SCALE GENOMIC DNA]</scope>
    <source>
        <strain evidence="2 3">AS12</strain>
    </source>
</reference>